<dbReference type="Pfam" id="PF14025">
    <property type="entry name" value="DUF4241"/>
    <property type="match status" value="1"/>
</dbReference>
<reference evidence="1" key="1">
    <citation type="submission" date="2022-10" db="EMBL/GenBank/DDBJ databases">
        <title>Cytochrome P450 Catalyzes Benzene Ring Formation in the Biosynthesis of Trialkyl-Substituted Aromatic Polyketides.</title>
        <authorList>
            <person name="Zhao E."/>
            <person name="Ge H."/>
        </authorList>
    </citation>
    <scope>NUCLEOTIDE SEQUENCE</scope>
    <source>
        <strain evidence="1">NA0869</strain>
    </source>
</reference>
<evidence type="ECO:0000313" key="2">
    <source>
        <dbReference type="Proteomes" id="UP001163878"/>
    </source>
</evidence>
<evidence type="ECO:0000313" key="1">
    <source>
        <dbReference type="EMBL" id="UYQ65727.1"/>
    </source>
</evidence>
<name>A0ABY6IFC8_STRPE</name>
<protein>
    <submittedName>
        <fullName evidence="1">DUF4241 domain-containing protein</fullName>
    </submittedName>
</protein>
<keyword evidence="2" id="KW-1185">Reference proteome</keyword>
<dbReference type="RefSeq" id="WP_264248995.1">
    <property type="nucleotide sequence ID" value="NZ_CP107567.1"/>
</dbReference>
<proteinExistence type="predicted"/>
<dbReference type="Proteomes" id="UP001163878">
    <property type="component" value="Chromosome"/>
</dbReference>
<organism evidence="1 2">
    <name type="scientific">Streptomyces peucetius</name>
    <dbReference type="NCBI Taxonomy" id="1950"/>
    <lineage>
        <taxon>Bacteria</taxon>
        <taxon>Bacillati</taxon>
        <taxon>Actinomycetota</taxon>
        <taxon>Actinomycetes</taxon>
        <taxon>Kitasatosporales</taxon>
        <taxon>Streptomycetaceae</taxon>
        <taxon>Streptomyces</taxon>
    </lineage>
</organism>
<sequence>MAVESVCTVEVTYCEGWDPAARAAGTRMPESETRRRDESGEPYAVLLSFQGQAKALFQVDWRHGYLGLFLFDGQARRTQEYEYRQLEAGRLHLRRYEQRRPASGTGTDSPESAWRFTLTINPDGRACRILDAGGSLQVGAEVPAEHRTVAKAEFGAWTGYVDARMLGLAGPITLVQTPPRAEAPVSPGAASWSAPMPLQPRHLEALFTPGTRLAFDQERTAVIAEPAGAGLLSLPTGSVIAGDPCTIDDALPFTVTVPPGDYPVLISTMRWEGDGWGETPAAMLRILDKPAARWELALRPGEDARLLGSGEFYGFGVDSGTACFLDASGRDTLPKIFEQQLTEWEADRDSCTVSDPASGINLIAYLSGYGDGSYPVWIGRDAEGAVTCFVADMLVLHNAETLPPTVTRPAACVSPFSGRVTDRRDAPFPDPGSTSEFIKSQIADIVEFRQELRSRRPY</sequence>
<dbReference type="EMBL" id="CP107567">
    <property type="protein sequence ID" value="UYQ65727.1"/>
    <property type="molecule type" value="Genomic_DNA"/>
</dbReference>
<dbReference type="InterPro" id="IPR025335">
    <property type="entry name" value="DUF4241"/>
</dbReference>
<gene>
    <name evidence="1" type="ORF">OGH68_32600</name>
</gene>
<accession>A0ABY6IFC8</accession>